<keyword evidence="7" id="KW-0472">Membrane</keyword>
<dbReference type="Proteomes" id="UP000605733">
    <property type="component" value="Unassembled WGS sequence"/>
</dbReference>
<evidence type="ECO:0000256" key="5">
    <source>
        <dbReference type="ARBA" id="ARBA00023012"/>
    </source>
</evidence>
<evidence type="ECO:0000256" key="7">
    <source>
        <dbReference type="SAM" id="Phobius"/>
    </source>
</evidence>
<feature type="transmembrane region" description="Helical" evidence="7">
    <location>
        <begin position="395"/>
        <end position="414"/>
    </location>
</feature>
<protein>
    <recommendedName>
        <fullName evidence="2">histidine kinase</fullName>
        <ecNumber evidence="2">2.7.13.3</ecNumber>
    </recommendedName>
</protein>
<dbReference type="InterPro" id="IPR019734">
    <property type="entry name" value="TPR_rpt"/>
</dbReference>
<dbReference type="CDD" id="cd16917">
    <property type="entry name" value="HATPase_UhpB-NarQ-NarX-like"/>
    <property type="match status" value="1"/>
</dbReference>
<dbReference type="InterPro" id="IPR050482">
    <property type="entry name" value="Sensor_HK_TwoCompSys"/>
</dbReference>
<dbReference type="PROSITE" id="PS50005">
    <property type="entry name" value="TPR"/>
    <property type="match status" value="2"/>
</dbReference>
<evidence type="ECO:0000256" key="1">
    <source>
        <dbReference type="ARBA" id="ARBA00000085"/>
    </source>
</evidence>
<gene>
    <name evidence="9" type="ORF">GCM10011532_17120</name>
</gene>
<keyword evidence="7" id="KW-1133">Transmembrane helix</keyword>
<keyword evidence="6" id="KW-0802">TPR repeat</keyword>
<comment type="caution">
    <text evidence="9">The sequence shown here is derived from an EMBL/GenBank/DDBJ whole genome shotgun (WGS) entry which is preliminary data.</text>
</comment>
<organism evidence="9 10">
    <name type="scientific">Christiangramia forsetii</name>
    <dbReference type="NCBI Taxonomy" id="411153"/>
    <lineage>
        <taxon>Bacteria</taxon>
        <taxon>Pseudomonadati</taxon>
        <taxon>Bacteroidota</taxon>
        <taxon>Flavobacteriia</taxon>
        <taxon>Flavobacteriales</taxon>
        <taxon>Flavobacteriaceae</taxon>
        <taxon>Christiangramia</taxon>
    </lineage>
</organism>
<dbReference type="Pfam" id="PF13424">
    <property type="entry name" value="TPR_12"/>
    <property type="match status" value="1"/>
</dbReference>
<evidence type="ECO:0000256" key="4">
    <source>
        <dbReference type="ARBA" id="ARBA00022777"/>
    </source>
</evidence>
<dbReference type="Gene3D" id="3.30.565.10">
    <property type="entry name" value="Histidine kinase-like ATPase, C-terminal domain"/>
    <property type="match status" value="1"/>
</dbReference>
<dbReference type="InterPro" id="IPR011990">
    <property type="entry name" value="TPR-like_helical_dom_sf"/>
</dbReference>
<keyword evidence="7" id="KW-0812">Transmembrane</keyword>
<dbReference type="SMART" id="SM00028">
    <property type="entry name" value="TPR"/>
    <property type="match status" value="4"/>
</dbReference>
<dbReference type="SMART" id="SM00387">
    <property type="entry name" value="HATPase_c"/>
    <property type="match status" value="1"/>
</dbReference>
<keyword evidence="5" id="KW-0902">Two-component regulatory system</keyword>
<dbReference type="RefSeq" id="WP_011708381.1">
    <property type="nucleotide sequence ID" value="NZ_BMIX01000003.1"/>
</dbReference>
<evidence type="ECO:0000259" key="8">
    <source>
        <dbReference type="PROSITE" id="PS50109"/>
    </source>
</evidence>
<evidence type="ECO:0000313" key="10">
    <source>
        <dbReference type="Proteomes" id="UP000605733"/>
    </source>
</evidence>
<dbReference type="SUPFAM" id="SSF48452">
    <property type="entry name" value="TPR-like"/>
    <property type="match status" value="2"/>
</dbReference>
<keyword evidence="4" id="KW-0418">Kinase</keyword>
<name>A0ABQ1WKD6_9FLAO</name>
<dbReference type="Gene3D" id="1.20.5.1930">
    <property type="match status" value="1"/>
</dbReference>
<dbReference type="InterPro" id="IPR036890">
    <property type="entry name" value="HATPase_C_sf"/>
</dbReference>
<dbReference type="PROSITE" id="PS50109">
    <property type="entry name" value="HIS_KIN"/>
    <property type="match status" value="1"/>
</dbReference>
<dbReference type="Pfam" id="PF02518">
    <property type="entry name" value="HATPase_c"/>
    <property type="match status" value="1"/>
</dbReference>
<dbReference type="InterPro" id="IPR003594">
    <property type="entry name" value="HATPase_dom"/>
</dbReference>
<dbReference type="EMBL" id="BMIX01000003">
    <property type="protein sequence ID" value="GGG34015.1"/>
    <property type="molecule type" value="Genomic_DNA"/>
</dbReference>
<reference evidence="10" key="1">
    <citation type="journal article" date="2019" name="Int. J. Syst. Evol. Microbiol.">
        <title>The Global Catalogue of Microorganisms (GCM) 10K type strain sequencing project: providing services to taxonomists for standard genome sequencing and annotation.</title>
        <authorList>
            <consortium name="The Broad Institute Genomics Platform"/>
            <consortium name="The Broad Institute Genome Sequencing Center for Infectious Disease"/>
            <person name="Wu L."/>
            <person name="Ma J."/>
        </authorList>
    </citation>
    <scope>NUCLEOTIDE SEQUENCE [LARGE SCALE GENOMIC DNA]</scope>
    <source>
        <strain evidence="10">CGMCC 1.15422</strain>
    </source>
</reference>
<evidence type="ECO:0000256" key="2">
    <source>
        <dbReference type="ARBA" id="ARBA00012438"/>
    </source>
</evidence>
<evidence type="ECO:0000313" key="9">
    <source>
        <dbReference type="EMBL" id="GGG34015.1"/>
    </source>
</evidence>
<dbReference type="SUPFAM" id="SSF55874">
    <property type="entry name" value="ATPase domain of HSP90 chaperone/DNA topoisomerase II/histidine kinase"/>
    <property type="match status" value="1"/>
</dbReference>
<dbReference type="Gene3D" id="1.25.40.10">
    <property type="entry name" value="Tetratricopeptide repeat domain"/>
    <property type="match status" value="1"/>
</dbReference>
<evidence type="ECO:0000256" key="6">
    <source>
        <dbReference type="PROSITE-ProRule" id="PRU00339"/>
    </source>
</evidence>
<dbReference type="PANTHER" id="PTHR24421:SF10">
    <property type="entry name" value="NITRATE_NITRITE SENSOR PROTEIN NARQ"/>
    <property type="match status" value="1"/>
</dbReference>
<accession>A0ABQ1WKD6</accession>
<evidence type="ECO:0000256" key="3">
    <source>
        <dbReference type="ARBA" id="ARBA00022679"/>
    </source>
</evidence>
<comment type="catalytic activity">
    <reaction evidence="1">
        <text>ATP + protein L-histidine = ADP + protein N-phospho-L-histidine.</text>
        <dbReference type="EC" id="2.7.13.3"/>
    </reaction>
</comment>
<dbReference type="EC" id="2.7.13.3" evidence="2"/>
<feature type="repeat" description="TPR" evidence="6">
    <location>
        <begin position="173"/>
        <end position="206"/>
    </location>
</feature>
<sequence length="652" mass="75992">MLVFSCSGSEERQIDTSTQKSFDSIKVYIIQNNLGPLEVDSLLKTITLDSVRLNLLQDLSLHYLLLENDSTKFRLYNKRTSKLSQNFDFKKIEADSYWDLGFFFTKRNILDSAYLNYYRAYKLYRSEEQNDLAGKMLLNMAISQEKVKDYLGSEITTVESLKILPADQKKQIYRAYNNLAVVANGLENYSQALKYHERALEIAQSINDKKLIAQSLNNKGFVYQNMGHFGQALIEFKRAIVIEDLKKLDIQLFAIVLENISFTELKLGRHDNFLKTSDYVLKIRDSLKHETGIIASKINRAQYFSKISDTVKTIQLLEEAKYLSKSIKSTKYELRSLKELAEIDRINSTEYLKEFIAINDSLLKEERSIRNKFARIRYETDQYIEETELLSQQKFWISITALITTCGLILLYYYREQYNKFKKLRLQKEQQESNERIYNLLLNQQTKLEEGRQEERKRISGDLHDGILGRLFGTRMGLGFLKPYANSNRIDDYLLELQNIEKDIRNISHNLSTDISDSSESFHNLIDQLVKEKNEISKISFNYHFEESFDFDQISNDVKINLYRLVQECLQNAIKHSKAKNVFVTFRSAQNFLYLTIEDDGQGFDIKKKKKGIGLSNMKFRVHKLGGNMNLKSSGQGTSFIFKIAILKDETV</sequence>
<dbReference type="InterPro" id="IPR005467">
    <property type="entry name" value="His_kinase_dom"/>
</dbReference>
<feature type="repeat" description="TPR" evidence="6">
    <location>
        <begin position="213"/>
        <end position="246"/>
    </location>
</feature>
<keyword evidence="10" id="KW-1185">Reference proteome</keyword>
<feature type="domain" description="Histidine kinase" evidence="8">
    <location>
        <begin position="490"/>
        <end position="648"/>
    </location>
</feature>
<keyword evidence="3" id="KW-0808">Transferase</keyword>
<dbReference type="PANTHER" id="PTHR24421">
    <property type="entry name" value="NITRATE/NITRITE SENSOR PROTEIN NARX-RELATED"/>
    <property type="match status" value="1"/>
</dbReference>
<proteinExistence type="predicted"/>